<keyword evidence="3" id="KW-1185">Reference proteome</keyword>
<dbReference type="Proteomes" id="UP000703661">
    <property type="component" value="Unassembled WGS sequence"/>
</dbReference>
<dbReference type="AlphaFoldDB" id="A0A9P6MTF2"/>
<name>A0A9P6MTF2_9FUNG</name>
<dbReference type="InterPro" id="IPR056251">
    <property type="entry name" value="Arm_rpt_dom"/>
</dbReference>
<evidence type="ECO:0000259" key="1">
    <source>
        <dbReference type="Pfam" id="PF23948"/>
    </source>
</evidence>
<dbReference type="EMBL" id="JAAAID010000927">
    <property type="protein sequence ID" value="KAG0012837.1"/>
    <property type="molecule type" value="Genomic_DNA"/>
</dbReference>
<accession>A0A9P6MTF2</accession>
<evidence type="ECO:0000313" key="2">
    <source>
        <dbReference type="EMBL" id="KAG0012837.1"/>
    </source>
</evidence>
<sequence>MLRNIFSSSSSGLPLKDVIDLANRHLEDARGADTSVKALFLCGNAKVMIKDAENIINKSVKGQTFNDDIAHAYHEHGKLLKELGQRSKAQKSYSKAEKWGYLHVTSRYSDPSKPTELNTSIAGSFIPSAALSATPTIAVAVLHANLNTTPPIIQDGVSTKSKDQIPTGSTTMTPLSIFVRDVAPFVAKIDMPETGARITSTPQLTYCISLLGYSLESKEGLNGFESDWLQATEGDPDEQRRLRSMAVDVIRAFVRDELKTSDVVSEAVSLATVLEREEFQKLLRVFVDGINQSLLLEIHLLEGLAYLMKNSPSENFNVDDLVKILELLSIRLKGTHQQSTQHTYQLATAVSRVLDSMVDSQVKDIEREQLHEPLSQYLKELQQSSDPRLVY</sequence>
<gene>
    <name evidence="2" type="ORF">BGZ80_011477</name>
</gene>
<organism evidence="2 3">
    <name type="scientific">Entomortierella chlamydospora</name>
    <dbReference type="NCBI Taxonomy" id="101097"/>
    <lineage>
        <taxon>Eukaryota</taxon>
        <taxon>Fungi</taxon>
        <taxon>Fungi incertae sedis</taxon>
        <taxon>Mucoromycota</taxon>
        <taxon>Mortierellomycotina</taxon>
        <taxon>Mortierellomycetes</taxon>
        <taxon>Mortierellales</taxon>
        <taxon>Mortierellaceae</taxon>
        <taxon>Entomortierella</taxon>
    </lineage>
</organism>
<comment type="caution">
    <text evidence="2">The sequence shown here is derived from an EMBL/GenBank/DDBJ whole genome shotgun (WGS) entry which is preliminary data.</text>
</comment>
<proteinExistence type="predicted"/>
<dbReference type="Pfam" id="PF23948">
    <property type="entry name" value="ARM_5"/>
    <property type="match status" value="1"/>
</dbReference>
<reference evidence="2" key="1">
    <citation type="journal article" date="2020" name="Fungal Divers.">
        <title>Resolving the Mortierellaceae phylogeny through synthesis of multi-gene phylogenetics and phylogenomics.</title>
        <authorList>
            <person name="Vandepol N."/>
            <person name="Liber J."/>
            <person name="Desiro A."/>
            <person name="Na H."/>
            <person name="Kennedy M."/>
            <person name="Barry K."/>
            <person name="Grigoriev I.V."/>
            <person name="Miller A.N."/>
            <person name="O'Donnell K."/>
            <person name="Stajich J.E."/>
            <person name="Bonito G."/>
        </authorList>
    </citation>
    <scope>NUCLEOTIDE SEQUENCE</scope>
    <source>
        <strain evidence="2">NRRL 2769</strain>
    </source>
</reference>
<evidence type="ECO:0000313" key="3">
    <source>
        <dbReference type="Proteomes" id="UP000703661"/>
    </source>
</evidence>
<feature type="domain" description="Arm-like repeat" evidence="1">
    <location>
        <begin position="229"/>
        <end position="390"/>
    </location>
</feature>
<protein>
    <recommendedName>
        <fullName evidence="1">Arm-like repeat domain-containing protein</fullName>
    </recommendedName>
</protein>